<evidence type="ECO:0000256" key="1">
    <source>
        <dbReference type="SAM" id="Phobius"/>
    </source>
</evidence>
<keyword evidence="1" id="KW-0472">Membrane</keyword>
<feature type="chain" id="PRO_5043494838" evidence="2">
    <location>
        <begin position="20"/>
        <end position="323"/>
    </location>
</feature>
<accession>A0AAV2HCT7</accession>
<feature type="transmembrane region" description="Helical" evidence="1">
    <location>
        <begin position="254"/>
        <end position="276"/>
    </location>
</feature>
<comment type="caution">
    <text evidence="3">The sequence shown here is derived from an EMBL/GenBank/DDBJ whole genome shotgun (WGS) entry which is preliminary data.</text>
</comment>
<proteinExistence type="predicted"/>
<dbReference type="EMBL" id="CAXITT010000082">
    <property type="protein sequence ID" value="CAL1531160.1"/>
    <property type="molecule type" value="Genomic_DNA"/>
</dbReference>
<keyword evidence="4" id="KW-1185">Reference proteome</keyword>
<dbReference type="Proteomes" id="UP001497497">
    <property type="component" value="Unassembled WGS sequence"/>
</dbReference>
<reference evidence="3 4" key="1">
    <citation type="submission" date="2024-04" db="EMBL/GenBank/DDBJ databases">
        <authorList>
            <consortium name="Genoscope - CEA"/>
            <person name="William W."/>
        </authorList>
    </citation>
    <scope>NUCLEOTIDE SEQUENCE [LARGE SCALE GENOMIC DNA]</scope>
</reference>
<organism evidence="3 4">
    <name type="scientific">Lymnaea stagnalis</name>
    <name type="common">Great pond snail</name>
    <name type="synonym">Helix stagnalis</name>
    <dbReference type="NCBI Taxonomy" id="6523"/>
    <lineage>
        <taxon>Eukaryota</taxon>
        <taxon>Metazoa</taxon>
        <taxon>Spiralia</taxon>
        <taxon>Lophotrochozoa</taxon>
        <taxon>Mollusca</taxon>
        <taxon>Gastropoda</taxon>
        <taxon>Heterobranchia</taxon>
        <taxon>Euthyneura</taxon>
        <taxon>Panpulmonata</taxon>
        <taxon>Hygrophila</taxon>
        <taxon>Lymnaeoidea</taxon>
        <taxon>Lymnaeidae</taxon>
        <taxon>Lymnaea</taxon>
    </lineage>
</organism>
<name>A0AAV2HCT7_LYMST</name>
<evidence type="ECO:0000256" key="2">
    <source>
        <dbReference type="SAM" id="SignalP"/>
    </source>
</evidence>
<sequence>MNLFFFLTSLSSIWVSSNGQKIQLFPYRQEDSETNCTHGLVSDVDTVVFKAEIDFSEDINFQNLYFQRKCKNDVELVLSKSIVINGSVEDQGSWTMIRPNVANVTIRDKAKTECSGGRVRGVIVASDHEEIISDEQIFPEIREANDLDSKLFINGAETTLQNNSCNVNAKGTETVIVFQCGSQVLPCLIEISATDLATPIPGTRFVIHTSKLLELNITLKYASCTLQGNVNTFSCSIKREPEITTGILSTLMTIYILLLFLLMSCTLNCAVLVYILRRKKKSKLSKIICLRKETPKRTKMVLPKKSMNIIMIKLRKVPPSVNV</sequence>
<protein>
    <submittedName>
        <fullName evidence="3">Uncharacterized protein</fullName>
    </submittedName>
</protein>
<keyword evidence="2" id="KW-0732">Signal</keyword>
<keyword evidence="1" id="KW-1133">Transmembrane helix</keyword>
<evidence type="ECO:0000313" key="3">
    <source>
        <dbReference type="EMBL" id="CAL1531160.1"/>
    </source>
</evidence>
<evidence type="ECO:0000313" key="4">
    <source>
        <dbReference type="Proteomes" id="UP001497497"/>
    </source>
</evidence>
<gene>
    <name evidence="3" type="ORF">GSLYS_00005255001</name>
</gene>
<keyword evidence="1" id="KW-0812">Transmembrane</keyword>
<dbReference type="AlphaFoldDB" id="A0AAV2HCT7"/>
<feature type="signal peptide" evidence="2">
    <location>
        <begin position="1"/>
        <end position="19"/>
    </location>
</feature>